<evidence type="ECO:0000256" key="1">
    <source>
        <dbReference type="ARBA" id="ARBA00009320"/>
    </source>
</evidence>
<reference evidence="2 3" key="1">
    <citation type="submission" date="2017-03" db="EMBL/GenBank/DDBJ databases">
        <authorList>
            <person name="Afonso C.L."/>
            <person name="Miller P.J."/>
            <person name="Scott M.A."/>
            <person name="Spackman E."/>
            <person name="Goraichik I."/>
            <person name="Dimitrov K.M."/>
            <person name="Suarez D.L."/>
            <person name="Swayne D.E."/>
        </authorList>
    </citation>
    <scope>NUCLEOTIDE SEQUENCE [LARGE SCALE GENOMIC DNA]</scope>
    <source>
        <strain evidence="2 3">ATCC 9172</strain>
    </source>
</reference>
<proteinExistence type="inferred from homology"/>
<organism evidence="2 3">
    <name type="scientific">Brevibacterium linens ATCC 9172</name>
    <dbReference type="NCBI Taxonomy" id="1255617"/>
    <lineage>
        <taxon>Bacteria</taxon>
        <taxon>Bacillati</taxon>
        <taxon>Actinomycetota</taxon>
        <taxon>Actinomycetes</taxon>
        <taxon>Micrococcales</taxon>
        <taxon>Brevibacteriaceae</taxon>
        <taxon>Brevibacterium</taxon>
    </lineage>
</organism>
<dbReference type="Gene3D" id="3.20.10.10">
    <property type="entry name" value="D-amino Acid Aminotransferase, subunit A, domain 2"/>
    <property type="match status" value="1"/>
</dbReference>
<dbReference type="EC" id="4.1.3.38" evidence="2"/>
<dbReference type="InterPro" id="IPR036038">
    <property type="entry name" value="Aminotransferase-like"/>
</dbReference>
<dbReference type="InterPro" id="IPR043131">
    <property type="entry name" value="BCAT-like_N"/>
</dbReference>
<evidence type="ECO:0000313" key="2">
    <source>
        <dbReference type="EMBL" id="SMX77744.1"/>
    </source>
</evidence>
<dbReference type="Proteomes" id="UP000234641">
    <property type="component" value="Unassembled WGS sequence"/>
</dbReference>
<gene>
    <name evidence="2" type="ORF">BLIN9172_01366</name>
</gene>
<dbReference type="InterPro" id="IPR043132">
    <property type="entry name" value="BCAT-like_C"/>
</dbReference>
<dbReference type="GO" id="GO:0008696">
    <property type="term" value="F:4-amino-4-deoxychorismate lyase activity"/>
    <property type="evidence" value="ECO:0007669"/>
    <property type="project" value="UniProtKB-EC"/>
</dbReference>
<dbReference type="PANTHER" id="PTHR42743">
    <property type="entry name" value="AMINO-ACID AMINOTRANSFERASE"/>
    <property type="match status" value="1"/>
</dbReference>
<dbReference type="GO" id="GO:0005829">
    <property type="term" value="C:cytosol"/>
    <property type="evidence" value="ECO:0007669"/>
    <property type="project" value="TreeGrafter"/>
</dbReference>
<dbReference type="Pfam" id="PF01063">
    <property type="entry name" value="Aminotran_4"/>
    <property type="match status" value="1"/>
</dbReference>
<dbReference type="InterPro" id="IPR050571">
    <property type="entry name" value="Class-IV_PLP-Dep_Aminotrnsfr"/>
</dbReference>
<sequence length="295" mass="31678">MTDPLILVDPTAAEFELTDLGAAQLPVTDLSAHRGDGIFETVLVSVGTHGATVVSRERHFTRFRASASALDLSDPDQGLWDRVIDSLIAEVAAADPQNVEFGIRYALSRGEQDANGRFRGRGWAFPVPVDDHILTAREQGVTAVSLDRGFDAYIGSKAPWLLIGAKTLSYAVNQAAGRYAAANDADEALFVSHDGIVLEGPTANLIIRRGNRLLTPNPEAGLLSGTTQRLIFDHAQGLGLRAEYADLGLDDVKDADGAWFVSSMRTAAALRELDGNAIAVDQNLTDRFQAIVRGR</sequence>
<dbReference type="EMBL" id="FXYY01000006">
    <property type="protein sequence ID" value="SMX77744.1"/>
    <property type="molecule type" value="Genomic_DNA"/>
</dbReference>
<dbReference type="PANTHER" id="PTHR42743:SF11">
    <property type="entry name" value="AMINODEOXYCHORISMATE LYASE"/>
    <property type="match status" value="1"/>
</dbReference>
<accession>A0A2H1IRE6</accession>
<evidence type="ECO:0000313" key="3">
    <source>
        <dbReference type="Proteomes" id="UP000234641"/>
    </source>
</evidence>
<protein>
    <submittedName>
        <fullName evidence="2">4-amino-4-deoxychorismate lyase</fullName>
        <ecNumber evidence="2">4.1.3.38</ecNumber>
    </submittedName>
</protein>
<dbReference type="Gene3D" id="3.30.470.10">
    <property type="match status" value="1"/>
</dbReference>
<dbReference type="RefSeq" id="WP_101554388.1">
    <property type="nucleotide sequence ID" value="NZ_FXYY01000006.1"/>
</dbReference>
<name>A0A2H1IRE6_BRELN</name>
<dbReference type="AlphaFoldDB" id="A0A2H1IRE6"/>
<dbReference type="InterPro" id="IPR001544">
    <property type="entry name" value="Aminotrans_IV"/>
</dbReference>
<keyword evidence="2" id="KW-0456">Lyase</keyword>
<dbReference type="GO" id="GO:0046394">
    <property type="term" value="P:carboxylic acid biosynthetic process"/>
    <property type="evidence" value="ECO:0007669"/>
    <property type="project" value="UniProtKB-ARBA"/>
</dbReference>
<dbReference type="SUPFAM" id="SSF56752">
    <property type="entry name" value="D-aminoacid aminotransferase-like PLP-dependent enzymes"/>
    <property type="match status" value="1"/>
</dbReference>
<comment type="similarity">
    <text evidence="1">Belongs to the class-IV pyridoxal-phosphate-dependent aminotransferase family.</text>
</comment>